<sequence>MKTATIYLDTRRTISDISPYIFGGFAEHMGRCVYEGIYDPKSPLSDENGIRRDVMEALKELNFRSIRYPGGNFVSGYNWEDGIGPRENRPVKRDLAWRSIETNQFGTDEFMKVCSELGTEPMMAVNLGTGSIQDAANIVEYCNLEAGTKYSDLRIQNGSEQPYGVKFWCLGNEMDGPWQVGQLSAEDYSKKAVQAAKAMKLIDPSIQLIACGSSSSEMNSYPDWDRVVLEETWDQIDYLSMHYYAYNRDDDTGSYLGYTRLFEQHLNTIAATIQYVKAKKRSKKDVFISWDEWNVWYREMNGNGDWQQAPHILEEVYNLEDALVVAQWMNVFLKHADVLKMASLAQVVNVIAPIMTRTDGMFKQTIYYPFLAFSKHASGQALSLNVLSDTYETRKHGAVDVLDASASFDPEKHEGTVFLVNRNQNSETTTEIVFQSEAPRSVKVAYQLSGTDPKAQNSFEDPENLVMHTIAAPEVKDGKLVLSLPALSFTAVVLEF</sequence>
<accession>A0ABQ2DF45</accession>
<name>A0ABQ2DF45_9DEIO</name>
<dbReference type="PANTHER" id="PTHR43576:SF3">
    <property type="entry name" value="ALPHA-L-ARABINOFURANOSIDASE C"/>
    <property type="match status" value="1"/>
</dbReference>
<evidence type="ECO:0000256" key="1">
    <source>
        <dbReference type="ARBA" id="ARBA00001462"/>
    </source>
</evidence>
<dbReference type="InterPro" id="IPR010720">
    <property type="entry name" value="Alpha-L-AF_C"/>
</dbReference>
<dbReference type="SUPFAM" id="SSF51011">
    <property type="entry name" value="Glycosyl hydrolase domain"/>
    <property type="match status" value="1"/>
</dbReference>
<comment type="similarity">
    <text evidence="2">Belongs to the glycosyl hydrolase 51 family.</text>
</comment>
<dbReference type="SUPFAM" id="SSF51445">
    <property type="entry name" value="(Trans)glycosidases"/>
    <property type="match status" value="1"/>
</dbReference>
<feature type="domain" description="Alpha-L-arabinofuranosidase C-terminal" evidence="8">
    <location>
        <begin position="291"/>
        <end position="488"/>
    </location>
</feature>
<gene>
    <name evidence="9" type="ORF">GCM10008938_44430</name>
</gene>
<dbReference type="Gene3D" id="2.60.40.1180">
    <property type="entry name" value="Golgi alpha-mannosidase II"/>
    <property type="match status" value="1"/>
</dbReference>
<dbReference type="PANTHER" id="PTHR43576">
    <property type="entry name" value="ALPHA-L-ARABINOFURANOSIDASE C-RELATED"/>
    <property type="match status" value="1"/>
</dbReference>
<evidence type="ECO:0000256" key="2">
    <source>
        <dbReference type="ARBA" id="ARBA00007186"/>
    </source>
</evidence>
<keyword evidence="7" id="KW-0326">Glycosidase</keyword>
<dbReference type="EMBL" id="BMOD01000027">
    <property type="protein sequence ID" value="GGJ53508.1"/>
    <property type="molecule type" value="Genomic_DNA"/>
</dbReference>
<keyword evidence="5" id="KW-0378">Hydrolase</keyword>
<dbReference type="InterPro" id="IPR017853">
    <property type="entry name" value="GH"/>
</dbReference>
<keyword evidence="10" id="KW-1185">Reference proteome</keyword>
<comment type="caution">
    <text evidence="9">The sequence shown here is derived from an EMBL/GenBank/DDBJ whole genome shotgun (WGS) entry which is preliminary data.</text>
</comment>
<dbReference type="SMART" id="SM00813">
    <property type="entry name" value="Alpha-L-AF_C"/>
    <property type="match status" value="1"/>
</dbReference>
<comment type="subunit">
    <text evidence="3">Homohexamer; trimer of dimers.</text>
</comment>
<reference evidence="10" key="1">
    <citation type="journal article" date="2019" name="Int. J. Syst. Evol. Microbiol.">
        <title>The Global Catalogue of Microorganisms (GCM) 10K type strain sequencing project: providing services to taxonomists for standard genome sequencing and annotation.</title>
        <authorList>
            <consortium name="The Broad Institute Genomics Platform"/>
            <consortium name="The Broad Institute Genome Sequencing Center for Infectious Disease"/>
            <person name="Wu L."/>
            <person name="Ma J."/>
        </authorList>
    </citation>
    <scope>NUCLEOTIDE SEQUENCE [LARGE SCALE GENOMIC DNA]</scope>
    <source>
        <strain evidence="10">JCM 14370</strain>
    </source>
</reference>
<evidence type="ECO:0000256" key="7">
    <source>
        <dbReference type="ARBA" id="ARBA00023295"/>
    </source>
</evidence>
<comment type="catalytic activity">
    <reaction evidence="1">
        <text>Hydrolysis of terminal non-reducing alpha-L-arabinofuranoside residues in alpha-L-arabinosides.</text>
        <dbReference type="EC" id="3.2.1.55"/>
    </reaction>
</comment>
<keyword evidence="6" id="KW-0119">Carbohydrate metabolism</keyword>
<dbReference type="Proteomes" id="UP000632222">
    <property type="component" value="Unassembled WGS sequence"/>
</dbReference>
<proteinExistence type="inferred from homology"/>
<evidence type="ECO:0000256" key="4">
    <source>
        <dbReference type="ARBA" id="ARBA00012670"/>
    </source>
</evidence>
<dbReference type="InterPro" id="IPR055235">
    <property type="entry name" value="ASD1_cat"/>
</dbReference>
<evidence type="ECO:0000313" key="9">
    <source>
        <dbReference type="EMBL" id="GGJ53508.1"/>
    </source>
</evidence>
<protein>
    <recommendedName>
        <fullName evidence="4">non-reducing end alpha-L-arabinofuranosidase</fullName>
        <ecNumber evidence="4">3.2.1.55</ecNumber>
    </recommendedName>
</protein>
<dbReference type="Pfam" id="PF06964">
    <property type="entry name" value="Alpha-L-AF_C"/>
    <property type="match status" value="1"/>
</dbReference>
<evidence type="ECO:0000256" key="3">
    <source>
        <dbReference type="ARBA" id="ARBA00011165"/>
    </source>
</evidence>
<dbReference type="EC" id="3.2.1.55" evidence="4"/>
<dbReference type="Pfam" id="PF22848">
    <property type="entry name" value="ASD1_dom"/>
    <property type="match status" value="1"/>
</dbReference>
<dbReference type="InterPro" id="IPR013780">
    <property type="entry name" value="Glyco_hydro_b"/>
</dbReference>
<evidence type="ECO:0000256" key="5">
    <source>
        <dbReference type="ARBA" id="ARBA00022801"/>
    </source>
</evidence>
<dbReference type="RefSeq" id="WP_189007220.1">
    <property type="nucleotide sequence ID" value="NZ_BMOD01000027.1"/>
</dbReference>
<organism evidence="9 10">
    <name type="scientific">Deinococcus roseus</name>
    <dbReference type="NCBI Taxonomy" id="392414"/>
    <lineage>
        <taxon>Bacteria</taxon>
        <taxon>Thermotogati</taxon>
        <taxon>Deinococcota</taxon>
        <taxon>Deinococci</taxon>
        <taxon>Deinococcales</taxon>
        <taxon>Deinococcaceae</taxon>
        <taxon>Deinococcus</taxon>
    </lineage>
</organism>
<dbReference type="Gene3D" id="3.20.20.80">
    <property type="entry name" value="Glycosidases"/>
    <property type="match status" value="1"/>
</dbReference>
<evidence type="ECO:0000256" key="6">
    <source>
        <dbReference type="ARBA" id="ARBA00023277"/>
    </source>
</evidence>
<evidence type="ECO:0000313" key="10">
    <source>
        <dbReference type="Proteomes" id="UP000632222"/>
    </source>
</evidence>
<evidence type="ECO:0000259" key="8">
    <source>
        <dbReference type="SMART" id="SM00813"/>
    </source>
</evidence>